<reference evidence="2" key="1">
    <citation type="journal article" date="2008" name="Nature">
        <title>The amphioxus genome and the evolution of the chordate karyotype.</title>
        <authorList>
            <consortium name="US DOE Joint Genome Institute (JGI-PGF)"/>
            <person name="Putnam N.H."/>
            <person name="Butts T."/>
            <person name="Ferrier D.E.K."/>
            <person name="Furlong R.F."/>
            <person name="Hellsten U."/>
            <person name="Kawashima T."/>
            <person name="Robinson-Rechavi M."/>
            <person name="Shoguchi E."/>
            <person name="Terry A."/>
            <person name="Yu J.-K."/>
            <person name="Benito-Gutierrez E.L."/>
            <person name="Dubchak I."/>
            <person name="Garcia-Fernandez J."/>
            <person name="Gibson-Brown J.J."/>
            <person name="Grigoriev I.V."/>
            <person name="Horton A.C."/>
            <person name="de Jong P.J."/>
            <person name="Jurka J."/>
            <person name="Kapitonov V.V."/>
            <person name="Kohara Y."/>
            <person name="Kuroki Y."/>
            <person name="Lindquist E."/>
            <person name="Lucas S."/>
            <person name="Osoegawa K."/>
            <person name="Pennacchio L.A."/>
            <person name="Salamov A.A."/>
            <person name="Satou Y."/>
            <person name="Sauka-Spengler T."/>
            <person name="Schmutz J."/>
            <person name="Shin-I T."/>
            <person name="Toyoda A."/>
            <person name="Bronner-Fraser M."/>
            <person name="Fujiyama A."/>
            <person name="Holland L.Z."/>
            <person name="Holland P.W.H."/>
            <person name="Satoh N."/>
            <person name="Rokhsar D.S."/>
        </authorList>
    </citation>
    <scope>NUCLEOTIDE SEQUENCE [LARGE SCALE GENOMIC DNA]</scope>
    <source>
        <strain evidence="2">S238N-H82</strain>
        <tissue evidence="2">Testes</tissue>
    </source>
</reference>
<evidence type="ECO:0000313" key="2">
    <source>
        <dbReference type="EMBL" id="EEN63984.1"/>
    </source>
</evidence>
<dbReference type="InParanoid" id="C3Y6M4"/>
<proteinExistence type="predicted"/>
<dbReference type="AlphaFoldDB" id="C3Y6M4"/>
<keyword evidence="1" id="KW-0732">Signal</keyword>
<name>C3Y6M4_BRAFL</name>
<organism>
    <name type="scientific">Branchiostoma floridae</name>
    <name type="common">Florida lancelet</name>
    <name type="synonym">Amphioxus</name>
    <dbReference type="NCBI Taxonomy" id="7739"/>
    <lineage>
        <taxon>Eukaryota</taxon>
        <taxon>Metazoa</taxon>
        <taxon>Chordata</taxon>
        <taxon>Cephalochordata</taxon>
        <taxon>Leptocardii</taxon>
        <taxon>Amphioxiformes</taxon>
        <taxon>Branchiostomatidae</taxon>
        <taxon>Branchiostoma</taxon>
    </lineage>
</organism>
<accession>C3Y6M4</accession>
<feature type="signal peptide" evidence="1">
    <location>
        <begin position="1"/>
        <end position="21"/>
    </location>
</feature>
<dbReference type="EMBL" id="GG666488">
    <property type="protein sequence ID" value="EEN63984.1"/>
    <property type="molecule type" value="Genomic_DNA"/>
</dbReference>
<sequence length="358" mass="39968">MSFRHIATLAVLLAVVIAAEGRPYDALPEGPAKAKFELGPAPDGLKTFDKTSYETNKTKQVYLKKAEAIKLPKGMDVAIEKKGKDGNRNLMASYDIAASRLDASEAEFERSPGLDDLKTLYKTITELIGKGERAYLETEAIKLLEKMRVERKMWETDIEVPFPNRHEIDLRDKTAQGNSLVFPNHWNEKLKESYDIDADWLDASKVSGSLVSGGAPFTYDFKAKADYEAVNVALGNAIASALYKELEHTIAADKLSKDILARQNELDAVHPQLQALDQLPSREAVNTNPTDRPVMLHCVNKISFYPILPDRTRCAAVVLKEPYYMNNCQPDEVIRGLCKNADFILIVITIGTGYIKYI</sequence>
<feature type="chain" id="PRO_5002933365" evidence="1">
    <location>
        <begin position="22"/>
        <end position="358"/>
    </location>
</feature>
<gene>
    <name evidence="2" type="ORF">BRAFLDRAFT_120855</name>
</gene>
<protein>
    <submittedName>
        <fullName evidence="2">Uncharacterized protein</fullName>
    </submittedName>
</protein>
<evidence type="ECO:0000256" key="1">
    <source>
        <dbReference type="SAM" id="SignalP"/>
    </source>
</evidence>